<evidence type="ECO:0000259" key="3">
    <source>
        <dbReference type="Pfam" id="PF25021"/>
    </source>
</evidence>
<dbReference type="Proteomes" id="UP000323664">
    <property type="component" value="Unassembled WGS sequence"/>
</dbReference>
<dbReference type="EMBL" id="RIAS01000021">
    <property type="protein sequence ID" value="KAA8787366.1"/>
    <property type="molecule type" value="Genomic_DNA"/>
</dbReference>
<proteinExistence type="predicted"/>
<organism evidence="4 5">
    <name type="scientific">Paenibacillus amylolyticus</name>
    <dbReference type="NCBI Taxonomy" id="1451"/>
    <lineage>
        <taxon>Bacteria</taxon>
        <taxon>Bacillati</taxon>
        <taxon>Bacillota</taxon>
        <taxon>Bacilli</taxon>
        <taxon>Bacillales</taxon>
        <taxon>Paenibacillaceae</taxon>
        <taxon>Paenibacillus</taxon>
    </lineage>
</organism>
<evidence type="ECO:0000313" key="5">
    <source>
        <dbReference type="Proteomes" id="UP000323664"/>
    </source>
</evidence>
<protein>
    <recommendedName>
        <fullName evidence="3">Teneurin NHL domain-containing protein</fullName>
    </recommendedName>
</protein>
<dbReference type="Gene3D" id="2.120.10.30">
    <property type="entry name" value="TolB, C-terminal domain"/>
    <property type="match status" value="1"/>
</dbReference>
<dbReference type="AlphaFoldDB" id="A0A5M9X0F0"/>
<keyword evidence="1" id="KW-0677">Repeat</keyword>
<gene>
    <name evidence="4" type="ORF">EC604_26400</name>
</gene>
<evidence type="ECO:0000256" key="1">
    <source>
        <dbReference type="ARBA" id="ARBA00022737"/>
    </source>
</evidence>
<name>A0A5M9X0F0_PAEAM</name>
<dbReference type="InterPro" id="IPR056822">
    <property type="entry name" value="TEN_NHL"/>
</dbReference>
<reference evidence="4 5" key="1">
    <citation type="journal article" date="2019" name="J. Ind. Microbiol. Biotechnol.">
        <title>Paenibacillus amylolyticus 27C64 has a diverse set of carbohydrate-active enzymes and complete pectin deconstruction system.</title>
        <authorList>
            <person name="Keggi C."/>
            <person name="Doran-Peterson J."/>
        </authorList>
    </citation>
    <scope>NUCLEOTIDE SEQUENCE [LARGE SCALE GENOMIC DNA]</scope>
    <source>
        <strain evidence="4 5">27C64</strain>
    </source>
</reference>
<feature type="repeat" description="NHL" evidence="2">
    <location>
        <begin position="60"/>
        <end position="91"/>
    </location>
</feature>
<dbReference type="PROSITE" id="PS51125">
    <property type="entry name" value="NHL"/>
    <property type="match status" value="1"/>
</dbReference>
<comment type="caution">
    <text evidence="4">The sequence shown here is derived from an EMBL/GenBank/DDBJ whole genome shotgun (WGS) entry which is preliminary data.</text>
</comment>
<dbReference type="InterPro" id="IPR011042">
    <property type="entry name" value="6-blade_b-propeller_TolB-like"/>
</dbReference>
<dbReference type="Pfam" id="PF25021">
    <property type="entry name" value="TEN_NHL"/>
    <property type="match status" value="1"/>
</dbReference>
<feature type="domain" description="Teneurin NHL" evidence="3">
    <location>
        <begin position="50"/>
        <end position="100"/>
    </location>
</feature>
<dbReference type="InterPro" id="IPR001258">
    <property type="entry name" value="NHL_repeat"/>
</dbReference>
<accession>A0A5M9X0F0</accession>
<feature type="non-terminal residue" evidence="4">
    <location>
        <position position="109"/>
    </location>
</feature>
<dbReference type="SUPFAM" id="SSF63829">
    <property type="entry name" value="Calcium-dependent phosphotriesterase"/>
    <property type="match status" value="1"/>
</dbReference>
<evidence type="ECO:0000256" key="2">
    <source>
        <dbReference type="PROSITE-ProRule" id="PRU00504"/>
    </source>
</evidence>
<evidence type="ECO:0000313" key="4">
    <source>
        <dbReference type="EMBL" id="KAA8787366.1"/>
    </source>
</evidence>
<sequence length="109" mass="11273">MRKKIKQLMACVLAVLLISALLPEWIGGKAYAADRYIIKRVAGTGSRGFSGDGGAAVSAQLKDPFGVAVDSSGNVYIADYGNQRIRKVDPTGEISTFAGTGTGGYSGDG</sequence>